<reference evidence="7" key="1">
    <citation type="journal article" date="2019" name="Int. J. Syst. Evol. Microbiol.">
        <title>The Global Catalogue of Microorganisms (GCM) 10K type strain sequencing project: providing services to taxonomists for standard genome sequencing and annotation.</title>
        <authorList>
            <consortium name="The Broad Institute Genomics Platform"/>
            <consortium name="The Broad Institute Genome Sequencing Center for Infectious Disease"/>
            <person name="Wu L."/>
            <person name="Ma J."/>
        </authorList>
    </citation>
    <scope>NUCLEOTIDE SEQUENCE [LARGE SCALE GENOMIC DNA]</scope>
    <source>
        <strain evidence="7">CCUG 43117</strain>
    </source>
</reference>
<dbReference type="InterPro" id="IPR023187">
    <property type="entry name" value="Tscrpt_reg_MarR-type_CS"/>
</dbReference>
<dbReference type="InterPro" id="IPR011991">
    <property type="entry name" value="ArsR-like_HTH"/>
</dbReference>
<dbReference type="PROSITE" id="PS50995">
    <property type="entry name" value="HTH_MARR_2"/>
    <property type="match status" value="1"/>
</dbReference>
<dbReference type="InterPro" id="IPR036388">
    <property type="entry name" value="WH-like_DNA-bd_sf"/>
</dbReference>
<dbReference type="Gene3D" id="1.10.10.10">
    <property type="entry name" value="Winged helix-like DNA-binding domain superfamily/Winged helix DNA-binding domain"/>
    <property type="match status" value="1"/>
</dbReference>
<evidence type="ECO:0000256" key="4">
    <source>
        <dbReference type="SAM" id="MobiDB-lite"/>
    </source>
</evidence>
<evidence type="ECO:0000256" key="3">
    <source>
        <dbReference type="ARBA" id="ARBA00023163"/>
    </source>
</evidence>
<name>A0ABW0PF53_9HYPH</name>
<feature type="compositionally biased region" description="Basic and acidic residues" evidence="4">
    <location>
        <begin position="1"/>
        <end position="13"/>
    </location>
</feature>
<evidence type="ECO:0000259" key="5">
    <source>
        <dbReference type="PROSITE" id="PS50995"/>
    </source>
</evidence>
<dbReference type="EMBL" id="JBHSLU010000164">
    <property type="protein sequence ID" value="MFC5509424.1"/>
    <property type="molecule type" value="Genomic_DNA"/>
</dbReference>
<dbReference type="PRINTS" id="PR00598">
    <property type="entry name" value="HTHMARR"/>
</dbReference>
<feature type="domain" description="HTH marR-type" evidence="5">
    <location>
        <begin position="34"/>
        <end position="166"/>
    </location>
</feature>
<dbReference type="SMART" id="SM00347">
    <property type="entry name" value="HTH_MARR"/>
    <property type="match status" value="1"/>
</dbReference>
<keyword evidence="3" id="KW-0804">Transcription</keyword>
<evidence type="ECO:0000313" key="6">
    <source>
        <dbReference type="EMBL" id="MFC5509424.1"/>
    </source>
</evidence>
<gene>
    <name evidence="6" type="ORF">ACFPN9_29865</name>
</gene>
<dbReference type="PANTHER" id="PTHR42756:SF1">
    <property type="entry name" value="TRANSCRIPTIONAL REPRESSOR OF EMRAB OPERON"/>
    <property type="match status" value="1"/>
</dbReference>
<evidence type="ECO:0000313" key="7">
    <source>
        <dbReference type="Proteomes" id="UP001596060"/>
    </source>
</evidence>
<keyword evidence="7" id="KW-1185">Reference proteome</keyword>
<feature type="region of interest" description="Disordered" evidence="4">
    <location>
        <begin position="1"/>
        <end position="31"/>
    </location>
</feature>
<dbReference type="SUPFAM" id="SSF46785">
    <property type="entry name" value="Winged helix' DNA-binding domain"/>
    <property type="match status" value="1"/>
</dbReference>
<comment type="caution">
    <text evidence="6">The sequence shown here is derived from an EMBL/GenBank/DDBJ whole genome shotgun (WGS) entry which is preliminary data.</text>
</comment>
<organism evidence="6 7">
    <name type="scientific">Bosea massiliensis</name>
    <dbReference type="NCBI Taxonomy" id="151419"/>
    <lineage>
        <taxon>Bacteria</taxon>
        <taxon>Pseudomonadati</taxon>
        <taxon>Pseudomonadota</taxon>
        <taxon>Alphaproteobacteria</taxon>
        <taxon>Hyphomicrobiales</taxon>
        <taxon>Boseaceae</taxon>
        <taxon>Bosea</taxon>
    </lineage>
</organism>
<proteinExistence type="predicted"/>
<keyword evidence="1" id="KW-0805">Transcription regulation</keyword>
<dbReference type="PROSITE" id="PS01117">
    <property type="entry name" value="HTH_MARR_1"/>
    <property type="match status" value="1"/>
</dbReference>
<protein>
    <submittedName>
        <fullName evidence="6">MarR family winged helix-turn-helix transcriptional regulator</fullName>
    </submittedName>
</protein>
<dbReference type="Proteomes" id="UP001596060">
    <property type="component" value="Unassembled WGS sequence"/>
</dbReference>
<dbReference type="InterPro" id="IPR036390">
    <property type="entry name" value="WH_DNA-bd_sf"/>
</dbReference>
<evidence type="ECO:0000256" key="1">
    <source>
        <dbReference type="ARBA" id="ARBA00023015"/>
    </source>
</evidence>
<sequence length="181" mass="20537">MSVKVRSKERSEMPETSSKDPAPPAEQSYDLPLEGSVGYQLRMANRAVQRYLQSQIEPHGVTLGMWYFLRALWQEDGLTQRELSQRIGTMEPTTLSALAIMERSGLVTRERDPHDRRKLCVRLTERGRSLQSKLIPCANEVIERATTGMSGEERARLINFLAQVQRNLADTPSVGRHSDID</sequence>
<dbReference type="PANTHER" id="PTHR42756">
    <property type="entry name" value="TRANSCRIPTIONAL REGULATOR, MARR"/>
    <property type="match status" value="1"/>
</dbReference>
<keyword evidence="2" id="KW-0238">DNA-binding</keyword>
<dbReference type="CDD" id="cd00090">
    <property type="entry name" value="HTH_ARSR"/>
    <property type="match status" value="1"/>
</dbReference>
<dbReference type="Pfam" id="PF01047">
    <property type="entry name" value="MarR"/>
    <property type="match status" value="1"/>
</dbReference>
<accession>A0ABW0PF53</accession>
<dbReference type="InterPro" id="IPR000835">
    <property type="entry name" value="HTH_MarR-typ"/>
</dbReference>
<evidence type="ECO:0000256" key="2">
    <source>
        <dbReference type="ARBA" id="ARBA00023125"/>
    </source>
</evidence>
<dbReference type="RefSeq" id="WP_377818148.1">
    <property type="nucleotide sequence ID" value="NZ_JBHSLU010000164.1"/>
</dbReference>